<comment type="caution">
    <text evidence="2">The sequence shown here is derived from an EMBL/GenBank/DDBJ whole genome shotgun (WGS) entry which is preliminary data.</text>
</comment>
<evidence type="ECO:0000259" key="1">
    <source>
        <dbReference type="Pfam" id="PF00535"/>
    </source>
</evidence>
<gene>
    <name evidence="2" type="ORF">IAC10_12350</name>
</gene>
<dbReference type="Proteomes" id="UP000823928">
    <property type="component" value="Unassembled WGS sequence"/>
</dbReference>
<reference evidence="2" key="2">
    <citation type="journal article" date="2021" name="PeerJ">
        <title>Extensive microbial diversity within the chicken gut microbiome revealed by metagenomics and culture.</title>
        <authorList>
            <person name="Gilroy R."/>
            <person name="Ravi A."/>
            <person name="Getino M."/>
            <person name="Pursley I."/>
            <person name="Horton D.L."/>
            <person name="Alikhan N.F."/>
            <person name="Baker D."/>
            <person name="Gharbi K."/>
            <person name="Hall N."/>
            <person name="Watson M."/>
            <person name="Adriaenssens E.M."/>
            <person name="Foster-Nyarko E."/>
            <person name="Jarju S."/>
            <person name="Secka A."/>
            <person name="Antonio M."/>
            <person name="Oren A."/>
            <person name="Chaudhuri R.R."/>
            <person name="La Ragione R."/>
            <person name="Hildebrand F."/>
            <person name="Pallen M.J."/>
        </authorList>
    </citation>
    <scope>NUCLEOTIDE SEQUENCE</scope>
    <source>
        <strain evidence="2">6276</strain>
    </source>
</reference>
<dbReference type="GO" id="GO:0016758">
    <property type="term" value="F:hexosyltransferase activity"/>
    <property type="evidence" value="ECO:0007669"/>
    <property type="project" value="UniProtKB-ARBA"/>
</dbReference>
<dbReference type="InterPro" id="IPR001173">
    <property type="entry name" value="Glyco_trans_2-like"/>
</dbReference>
<dbReference type="CDD" id="cd00761">
    <property type="entry name" value="Glyco_tranf_GTA_type"/>
    <property type="match status" value="1"/>
</dbReference>
<dbReference type="Pfam" id="PF00535">
    <property type="entry name" value="Glycos_transf_2"/>
    <property type="match status" value="1"/>
</dbReference>
<proteinExistence type="predicted"/>
<dbReference type="Gene3D" id="3.90.550.10">
    <property type="entry name" value="Spore Coat Polysaccharide Biosynthesis Protein SpsA, Chain A"/>
    <property type="match status" value="1"/>
</dbReference>
<name>A0A9D1F1S1_9BACT</name>
<dbReference type="AlphaFoldDB" id="A0A9D1F1S1"/>
<accession>A0A9D1F1S1</accession>
<reference evidence="2" key="1">
    <citation type="submission" date="2020-10" db="EMBL/GenBank/DDBJ databases">
        <authorList>
            <person name="Gilroy R."/>
        </authorList>
    </citation>
    <scope>NUCLEOTIDE SEQUENCE</scope>
    <source>
        <strain evidence="2">6276</strain>
    </source>
</reference>
<evidence type="ECO:0000313" key="2">
    <source>
        <dbReference type="EMBL" id="HIS37392.1"/>
    </source>
</evidence>
<dbReference type="InterPro" id="IPR029044">
    <property type="entry name" value="Nucleotide-diphossugar_trans"/>
</dbReference>
<dbReference type="EMBL" id="DVIU01000250">
    <property type="protein sequence ID" value="HIS37392.1"/>
    <property type="molecule type" value="Genomic_DNA"/>
</dbReference>
<feature type="domain" description="Glycosyltransferase 2-like" evidence="1">
    <location>
        <begin position="7"/>
        <end position="156"/>
    </location>
</feature>
<evidence type="ECO:0000313" key="3">
    <source>
        <dbReference type="Proteomes" id="UP000823928"/>
    </source>
</evidence>
<dbReference type="PANTHER" id="PTHR22916">
    <property type="entry name" value="GLYCOSYLTRANSFERASE"/>
    <property type="match status" value="1"/>
</dbReference>
<dbReference type="PANTHER" id="PTHR22916:SF3">
    <property type="entry name" value="UDP-GLCNAC:BETAGAL BETA-1,3-N-ACETYLGLUCOSAMINYLTRANSFERASE-LIKE PROTEIN 1"/>
    <property type="match status" value="1"/>
</dbReference>
<dbReference type="SUPFAM" id="SSF53448">
    <property type="entry name" value="Nucleotide-diphospho-sugar transferases"/>
    <property type="match status" value="1"/>
</dbReference>
<sequence>MNDIKISVVVPVYNVEKYIGQCLDSLITQTLKEIEIICINDGSKDNSLKILREYEAKDSRIRVIDKQNEGISAARNQGISLANGEYISFIDSDDWVDKNYLAELYSAAKKYNSDIACSSIIRVTGNRKRNKLIYTKEEFSRDSDKKNELTNAPIYSYVWNKIYKRDKLVASDVKFPVGRVYEDVIWCIKAIYYLDGVVTVPGSFYYYRKNPTSIMSTKSEQNARDYAISEKEMLEFAKEKNLKLLTGYKYARRDRYRFCGITLMKRFYYYPDITEYCLLGFIPIYRGKFKEKK</sequence>
<organism evidence="2 3">
    <name type="scientific">Candidatus Scatousia excrementigallinarum</name>
    <dbReference type="NCBI Taxonomy" id="2840935"/>
    <lineage>
        <taxon>Bacteria</taxon>
        <taxon>Candidatus Scatousia</taxon>
    </lineage>
</organism>
<protein>
    <submittedName>
        <fullName evidence="2">Glycosyltransferase family 2 protein</fullName>
    </submittedName>
</protein>